<dbReference type="PANTHER" id="PTHR23086">
    <property type="entry name" value="PHOSPHATIDYLINOSITOL-4-PHOSPHATE 5-KINASE"/>
    <property type="match status" value="1"/>
</dbReference>
<dbReference type="Gene3D" id="3.30.800.10">
    <property type="entry name" value="Phosphatidylinositol Phosphate Kinase II Beta"/>
    <property type="match status" value="1"/>
</dbReference>
<accession>A0A1R2AKT1</accession>
<organism evidence="3 4">
    <name type="scientific">Stentor coeruleus</name>
    <dbReference type="NCBI Taxonomy" id="5963"/>
    <lineage>
        <taxon>Eukaryota</taxon>
        <taxon>Sar</taxon>
        <taxon>Alveolata</taxon>
        <taxon>Ciliophora</taxon>
        <taxon>Postciliodesmatophora</taxon>
        <taxon>Heterotrichea</taxon>
        <taxon>Heterotrichida</taxon>
        <taxon>Stentoridae</taxon>
        <taxon>Stentor</taxon>
    </lineage>
</organism>
<dbReference type="Gene3D" id="3.30.810.10">
    <property type="entry name" value="2-Layer Sandwich"/>
    <property type="match status" value="1"/>
</dbReference>
<reference evidence="3 4" key="1">
    <citation type="submission" date="2016-11" db="EMBL/GenBank/DDBJ databases">
        <title>The macronuclear genome of Stentor coeruleus: a giant cell with tiny introns.</title>
        <authorList>
            <person name="Slabodnick M."/>
            <person name="Ruby J.G."/>
            <person name="Reiff S.B."/>
            <person name="Swart E.C."/>
            <person name="Gosai S."/>
            <person name="Prabakaran S."/>
            <person name="Witkowska E."/>
            <person name="Larue G.E."/>
            <person name="Fisher S."/>
            <person name="Freeman R.M."/>
            <person name="Gunawardena J."/>
            <person name="Chu W."/>
            <person name="Stover N.A."/>
            <person name="Gregory B.D."/>
            <person name="Nowacki M."/>
            <person name="Derisi J."/>
            <person name="Roy S.W."/>
            <person name="Marshall W.F."/>
            <person name="Sood P."/>
        </authorList>
    </citation>
    <scope>NUCLEOTIDE SEQUENCE [LARGE SCALE GENOMIC DNA]</scope>
    <source>
        <strain evidence="3">WM001</strain>
    </source>
</reference>
<dbReference type="PANTHER" id="PTHR23086:SF8">
    <property type="entry name" value="PHOSPHATIDYLINOSITOL 5-PHOSPHATE 4-KINASE, ISOFORM A"/>
    <property type="match status" value="1"/>
</dbReference>
<sequence>MAALVFADDFNISDSLRKRFATVIELLHGTSGTIQFFALMFRTKFRIEVSKLIKKAKFNIKKTFHITEQEVSYLLEEAIEVKPIEPRLYSLTIAKGGTFADIFEGLTKNSLITIFTSLSLKYMNEKPCNSQSKTHFFTKNKLSRLAKELDLGIIGRIPIFQVPIEEYFPSVFYQLRVESSCESIYDSLINPLNYYKIINFISEKGGRSGSFVFSTFDEKFIIKTITSNEAKVFLFKLLDGYIERIKLCPQSRLARIYGVFKVLPLKQYVIIMENILHSKDKSYIFDLKGSKVDREVKFDDTLCPPKGVILKDLNFQQLGYKLAICQDKAEHLIKNLSDDFYVLKEAGIMDYSILLGVCDEFSDDEKLNRYSEKTLTGEIISLGIIDLFQEYNLSKVSETAVKSVFNKKSEISSTNPQVYYERICKFVISIFSLSKKFQLILSDTV</sequence>
<dbReference type="InterPro" id="IPR027483">
    <property type="entry name" value="PInositol-4-P-4/5-kinase_C_sf"/>
</dbReference>
<dbReference type="GO" id="GO:0005524">
    <property type="term" value="F:ATP binding"/>
    <property type="evidence" value="ECO:0007669"/>
    <property type="project" value="UniProtKB-UniRule"/>
</dbReference>
<dbReference type="SMART" id="SM00330">
    <property type="entry name" value="PIPKc"/>
    <property type="match status" value="1"/>
</dbReference>
<keyword evidence="1" id="KW-0808">Transferase</keyword>
<dbReference type="AlphaFoldDB" id="A0A1R2AKT1"/>
<feature type="domain" description="PIPK" evidence="2">
    <location>
        <begin position="106"/>
        <end position="431"/>
    </location>
</feature>
<keyword evidence="1" id="KW-0547">Nucleotide-binding</keyword>
<keyword evidence="1" id="KW-0067">ATP-binding</keyword>
<dbReference type="InterPro" id="IPR027484">
    <property type="entry name" value="PInositol-4-P-5-kinase_N"/>
</dbReference>
<dbReference type="Pfam" id="PF01504">
    <property type="entry name" value="PIP5K"/>
    <property type="match status" value="2"/>
</dbReference>
<evidence type="ECO:0000313" key="3">
    <source>
        <dbReference type="EMBL" id="OMJ65132.1"/>
    </source>
</evidence>
<dbReference type="CDD" id="cd00139">
    <property type="entry name" value="PIPKc"/>
    <property type="match status" value="1"/>
</dbReference>
<protein>
    <recommendedName>
        <fullName evidence="2">PIPK domain-containing protein</fullName>
    </recommendedName>
</protein>
<dbReference type="Proteomes" id="UP000187209">
    <property type="component" value="Unassembled WGS sequence"/>
</dbReference>
<dbReference type="PROSITE" id="PS51455">
    <property type="entry name" value="PIPK"/>
    <property type="match status" value="1"/>
</dbReference>
<gene>
    <name evidence="3" type="ORF">SteCoe_39153</name>
</gene>
<evidence type="ECO:0000313" key="4">
    <source>
        <dbReference type="Proteomes" id="UP000187209"/>
    </source>
</evidence>
<dbReference type="OrthoDB" id="2129491at2759"/>
<dbReference type="GO" id="GO:0016308">
    <property type="term" value="F:1-phosphatidylinositol-4-phosphate 5-kinase activity"/>
    <property type="evidence" value="ECO:0007669"/>
    <property type="project" value="TreeGrafter"/>
</dbReference>
<keyword evidence="1" id="KW-0418">Kinase</keyword>
<dbReference type="SUPFAM" id="SSF56104">
    <property type="entry name" value="SAICAR synthase-like"/>
    <property type="match status" value="1"/>
</dbReference>
<dbReference type="GO" id="GO:0005886">
    <property type="term" value="C:plasma membrane"/>
    <property type="evidence" value="ECO:0007669"/>
    <property type="project" value="TreeGrafter"/>
</dbReference>
<name>A0A1R2AKT1_9CILI</name>
<keyword evidence="4" id="KW-1185">Reference proteome</keyword>
<comment type="caution">
    <text evidence="3">The sequence shown here is derived from an EMBL/GenBank/DDBJ whole genome shotgun (WGS) entry which is preliminary data.</text>
</comment>
<dbReference type="InterPro" id="IPR023610">
    <property type="entry name" value="PInositol-4/5-P-5/4-kinase"/>
</dbReference>
<proteinExistence type="predicted"/>
<evidence type="ECO:0000259" key="2">
    <source>
        <dbReference type="PROSITE" id="PS51455"/>
    </source>
</evidence>
<dbReference type="InterPro" id="IPR002498">
    <property type="entry name" value="PInositol-4-P-4/5-kinase_core"/>
</dbReference>
<dbReference type="GO" id="GO:0046854">
    <property type="term" value="P:phosphatidylinositol phosphate biosynthetic process"/>
    <property type="evidence" value="ECO:0007669"/>
    <property type="project" value="TreeGrafter"/>
</dbReference>
<dbReference type="EMBL" id="MPUH01002426">
    <property type="protein sequence ID" value="OMJ65132.1"/>
    <property type="molecule type" value="Genomic_DNA"/>
</dbReference>
<evidence type="ECO:0000256" key="1">
    <source>
        <dbReference type="PROSITE-ProRule" id="PRU00781"/>
    </source>
</evidence>